<name>A0A140L9Q8_9FIRM</name>
<comment type="caution">
    <text evidence="1">The sequence shown here is derived from an EMBL/GenBank/DDBJ whole genome shotgun (WGS) entry which is preliminary data.</text>
</comment>
<accession>A0A140L9Q8</accession>
<reference evidence="1 2" key="1">
    <citation type="submission" date="2015-12" db="EMBL/GenBank/DDBJ databases">
        <title>Draft genome sequnece of Fervidicola ferrireducens strain Y170.</title>
        <authorList>
            <person name="Patel B.K."/>
        </authorList>
    </citation>
    <scope>NUCLEOTIDE SEQUENCE [LARGE SCALE GENOMIC DNA]</scope>
    <source>
        <strain evidence="1 2">Y170</strain>
    </source>
</reference>
<organism evidence="1 2">
    <name type="scientific">Fervidicola ferrireducens</name>
    <dbReference type="NCBI Taxonomy" id="520764"/>
    <lineage>
        <taxon>Bacteria</taxon>
        <taxon>Bacillati</taxon>
        <taxon>Bacillota</taxon>
        <taxon>Clostridia</taxon>
        <taxon>Thermosediminibacterales</taxon>
        <taxon>Thermosediminibacteraceae</taxon>
        <taxon>Fervidicola</taxon>
    </lineage>
</organism>
<protein>
    <submittedName>
        <fullName evidence="1">Uncharacterized protein</fullName>
    </submittedName>
</protein>
<gene>
    <name evidence="1" type="ORF">AN618_13120</name>
</gene>
<keyword evidence="2" id="KW-1185">Reference proteome</keyword>
<dbReference type="RefSeq" id="WP_066353302.1">
    <property type="nucleotide sequence ID" value="NZ_LOED01000013.1"/>
</dbReference>
<evidence type="ECO:0000313" key="2">
    <source>
        <dbReference type="Proteomes" id="UP000070427"/>
    </source>
</evidence>
<dbReference type="InParanoid" id="A0A140L9Q8"/>
<dbReference type="EMBL" id="LOED01000013">
    <property type="protein sequence ID" value="KXG77283.1"/>
    <property type="molecule type" value="Genomic_DNA"/>
</dbReference>
<sequence>MFKAALASAYQTQPHERVGLPRGGSVMYRRTAVSILTLSMIGIETAVNIVTERKMVDILSISKLNSRLQNTKEVNFPYTKLNNL</sequence>
<dbReference type="Proteomes" id="UP000070427">
    <property type="component" value="Unassembled WGS sequence"/>
</dbReference>
<dbReference type="AlphaFoldDB" id="A0A140L9Q8"/>
<proteinExistence type="predicted"/>
<evidence type="ECO:0000313" key="1">
    <source>
        <dbReference type="EMBL" id="KXG77283.1"/>
    </source>
</evidence>